<dbReference type="PIRSF" id="PIRSF012509">
    <property type="entry name" value="CamS"/>
    <property type="match status" value="1"/>
</dbReference>
<keyword evidence="1" id="KW-0732">Signal</keyword>
<sequence length="376" mass="41364">MAKYKLWVVATAALLLLAGCTSIQSSSSSDTSSKSTKKLQTTGKVTDSMYEGVITNGQYKTSQTRGLTSEQSNTSFDVKSLENGLLTLSKEQFPTSKYIFQEGQSLKTTEAQKWLARKSKTNTVGLNPKDNGQTEPTKRNPLYLQQILEQDYLSQDGTLSGMSIGLGMNQVDYYTKEQYGATYQTKISTAMMEQQGKQMANKVLARMRQKKGMSQATIVIGLYKQATKDSLVGGTYFAYGVSKNGSTTIDSWHSMNQENQVFPITGDEKAVNQSDADAFTSFKEQIQTFFPNLSGVTAQAHYEEGVLSGLNVTINTQFYSETEIMSFTQYIATAADKYLPRNIPLDISISSVEGIQSYVGRASGSNSFTTHVFGSY</sequence>
<dbReference type="eggNOG" id="COG4851">
    <property type="taxonomic scope" value="Bacteria"/>
</dbReference>
<evidence type="ECO:0000256" key="1">
    <source>
        <dbReference type="SAM" id="SignalP"/>
    </source>
</evidence>
<dbReference type="PATRIC" id="fig|1423747.3.peg.1957"/>
<organism evidence="2 3">
    <name type="scientific">Latilactobacillus fuchuensis DSM 14340 = JCM 11249</name>
    <dbReference type="NCBI Taxonomy" id="1423747"/>
    <lineage>
        <taxon>Bacteria</taxon>
        <taxon>Bacillati</taxon>
        <taxon>Bacillota</taxon>
        <taxon>Bacilli</taxon>
        <taxon>Lactobacillales</taxon>
        <taxon>Lactobacillaceae</taxon>
        <taxon>Latilactobacillus</taxon>
    </lineage>
</organism>
<proteinExistence type="predicted"/>
<dbReference type="Pfam" id="PF07537">
    <property type="entry name" value="CamS"/>
    <property type="match status" value="1"/>
</dbReference>
<evidence type="ECO:0008006" key="4">
    <source>
        <dbReference type="Google" id="ProtNLM"/>
    </source>
</evidence>
<dbReference type="CDD" id="cd13441">
    <property type="entry name" value="CamS_repeat_1"/>
    <property type="match status" value="1"/>
</dbReference>
<accession>A0A0R1RPS1</accession>
<dbReference type="PROSITE" id="PS51257">
    <property type="entry name" value="PROKAR_LIPOPROTEIN"/>
    <property type="match status" value="1"/>
</dbReference>
<dbReference type="STRING" id="1423747.FC69_GL001927"/>
<comment type="caution">
    <text evidence="2">The sequence shown here is derived from an EMBL/GenBank/DDBJ whole genome shotgun (WGS) entry which is preliminary data.</text>
</comment>
<dbReference type="CDD" id="cd13440">
    <property type="entry name" value="CamS_repeat_2"/>
    <property type="match status" value="1"/>
</dbReference>
<dbReference type="EMBL" id="AZEX01000056">
    <property type="protein sequence ID" value="KRL59063.1"/>
    <property type="molecule type" value="Genomic_DNA"/>
</dbReference>
<dbReference type="Gene3D" id="3.10.570.10">
    <property type="entry name" value="sex pheromone staph- cam373 precursor domain"/>
    <property type="match status" value="1"/>
</dbReference>
<evidence type="ECO:0000313" key="2">
    <source>
        <dbReference type="EMBL" id="KRL59063.1"/>
    </source>
</evidence>
<evidence type="ECO:0000313" key="3">
    <source>
        <dbReference type="Proteomes" id="UP000051264"/>
    </source>
</evidence>
<dbReference type="InterPro" id="IPR011426">
    <property type="entry name" value="CamS"/>
</dbReference>
<dbReference type="RefSeq" id="WP_025083242.1">
    <property type="nucleotide sequence ID" value="NZ_AZEX01000056.1"/>
</dbReference>
<feature type="chain" id="PRO_5006410127" description="CamS family sex pheromone protein" evidence="1">
    <location>
        <begin position="26"/>
        <end position="376"/>
    </location>
</feature>
<gene>
    <name evidence="2" type="ORF">FC69_GL001927</name>
</gene>
<dbReference type="OrthoDB" id="9795361at2"/>
<name>A0A0R1RPS1_9LACO</name>
<dbReference type="Proteomes" id="UP000051264">
    <property type="component" value="Unassembled WGS sequence"/>
</dbReference>
<feature type="signal peptide" evidence="1">
    <location>
        <begin position="1"/>
        <end position="25"/>
    </location>
</feature>
<dbReference type="AlphaFoldDB" id="A0A0R1RPS1"/>
<reference evidence="2 3" key="1">
    <citation type="journal article" date="2015" name="Genome Announc.">
        <title>Expanding the biotechnology potential of lactobacilli through comparative genomics of 213 strains and associated genera.</title>
        <authorList>
            <person name="Sun Z."/>
            <person name="Harris H.M."/>
            <person name="McCann A."/>
            <person name="Guo C."/>
            <person name="Argimon S."/>
            <person name="Zhang W."/>
            <person name="Yang X."/>
            <person name="Jeffery I.B."/>
            <person name="Cooney J.C."/>
            <person name="Kagawa T.F."/>
            <person name="Liu W."/>
            <person name="Song Y."/>
            <person name="Salvetti E."/>
            <person name="Wrobel A."/>
            <person name="Rasinkangas P."/>
            <person name="Parkhill J."/>
            <person name="Rea M.C."/>
            <person name="O'Sullivan O."/>
            <person name="Ritari J."/>
            <person name="Douillard F.P."/>
            <person name="Paul Ross R."/>
            <person name="Yang R."/>
            <person name="Briner A.E."/>
            <person name="Felis G.E."/>
            <person name="de Vos W.M."/>
            <person name="Barrangou R."/>
            <person name="Klaenhammer T.R."/>
            <person name="Caufield P.W."/>
            <person name="Cui Y."/>
            <person name="Zhang H."/>
            <person name="O'Toole P.W."/>
        </authorList>
    </citation>
    <scope>NUCLEOTIDE SEQUENCE [LARGE SCALE GENOMIC DNA]</scope>
    <source>
        <strain evidence="2 3">DSM 14340</strain>
    </source>
</reference>
<protein>
    <recommendedName>
        <fullName evidence="4">CamS family sex pheromone protein</fullName>
    </recommendedName>
</protein>